<reference evidence="2 3" key="1">
    <citation type="submission" date="2018-06" db="EMBL/GenBank/DDBJ databases">
        <title>Phytoactinopolyspora halophila sp. nov., a novel halophilic actinomycete isolated from a saline soil in China.</title>
        <authorList>
            <person name="Tang S.-K."/>
        </authorList>
    </citation>
    <scope>NUCLEOTIDE SEQUENCE [LARGE SCALE GENOMIC DNA]</scope>
    <source>
        <strain evidence="2 3">YIM 96934</strain>
    </source>
</reference>
<feature type="transmembrane region" description="Helical" evidence="1">
    <location>
        <begin position="40"/>
        <end position="62"/>
    </location>
</feature>
<evidence type="ECO:0000313" key="3">
    <source>
        <dbReference type="Proteomes" id="UP000250462"/>
    </source>
</evidence>
<keyword evidence="1" id="KW-0472">Membrane</keyword>
<feature type="transmembrane region" description="Helical" evidence="1">
    <location>
        <begin position="12"/>
        <end position="34"/>
    </location>
</feature>
<evidence type="ECO:0008006" key="4">
    <source>
        <dbReference type="Google" id="ProtNLM"/>
    </source>
</evidence>
<gene>
    <name evidence="2" type="ORF">DPM12_00820</name>
</gene>
<keyword evidence="1" id="KW-1133">Transmembrane helix</keyword>
<dbReference type="Proteomes" id="UP000250462">
    <property type="component" value="Unassembled WGS sequence"/>
</dbReference>
<feature type="transmembrane region" description="Helical" evidence="1">
    <location>
        <begin position="74"/>
        <end position="100"/>
    </location>
</feature>
<protein>
    <recommendedName>
        <fullName evidence="4">Integral membrane protein</fullName>
    </recommendedName>
</protein>
<sequence>MGRTVPIHRTPLLRWALAVDGAVSAVNGLIYVALAAAVGGLLGLPATLLVPVGAFLILYGAGLAVMSGRSRLRALAVLAVVELNAIWVVASLVVAATGWFDPSTIGVVWIVLQAAVVAGFAVAQLAGLRRARAGA</sequence>
<name>A0A329R331_9ACTN</name>
<evidence type="ECO:0000256" key="1">
    <source>
        <dbReference type="SAM" id="Phobius"/>
    </source>
</evidence>
<evidence type="ECO:0000313" key="2">
    <source>
        <dbReference type="EMBL" id="RAW18951.1"/>
    </source>
</evidence>
<organism evidence="2 3">
    <name type="scientific">Phytoactinopolyspora halophila</name>
    <dbReference type="NCBI Taxonomy" id="1981511"/>
    <lineage>
        <taxon>Bacteria</taxon>
        <taxon>Bacillati</taxon>
        <taxon>Actinomycetota</taxon>
        <taxon>Actinomycetes</taxon>
        <taxon>Jiangellales</taxon>
        <taxon>Jiangellaceae</taxon>
        <taxon>Phytoactinopolyspora</taxon>
    </lineage>
</organism>
<feature type="transmembrane region" description="Helical" evidence="1">
    <location>
        <begin position="106"/>
        <end position="128"/>
    </location>
</feature>
<keyword evidence="3" id="KW-1185">Reference proteome</keyword>
<dbReference type="EMBL" id="QMIG01000001">
    <property type="protein sequence ID" value="RAW18951.1"/>
    <property type="molecule type" value="Genomic_DNA"/>
</dbReference>
<dbReference type="OrthoDB" id="5198675at2"/>
<keyword evidence="1" id="KW-0812">Transmembrane</keyword>
<accession>A0A329R331</accession>
<proteinExistence type="predicted"/>
<comment type="caution">
    <text evidence="2">The sequence shown here is derived from an EMBL/GenBank/DDBJ whole genome shotgun (WGS) entry which is preliminary data.</text>
</comment>
<dbReference type="AlphaFoldDB" id="A0A329R331"/>